<keyword evidence="3" id="KW-1185">Reference proteome</keyword>
<reference evidence="2" key="1">
    <citation type="journal article" date="2020" name="Microb. Genom.">
        <title>Genetic diversity of clinical and environmental Mucorales isolates obtained from an investigation of mucormycosis cases among solid organ transplant recipients.</title>
        <authorList>
            <person name="Nguyen M.H."/>
            <person name="Kaul D."/>
            <person name="Muto C."/>
            <person name="Cheng S.J."/>
            <person name="Richter R.A."/>
            <person name="Bruno V.M."/>
            <person name="Liu G."/>
            <person name="Beyhan S."/>
            <person name="Sundermann A.J."/>
            <person name="Mounaud S."/>
            <person name="Pasculle A.W."/>
            <person name="Nierman W.C."/>
            <person name="Driscoll E."/>
            <person name="Cumbie R."/>
            <person name="Clancy C.J."/>
            <person name="Dupont C.L."/>
        </authorList>
    </citation>
    <scope>NUCLEOTIDE SEQUENCE</scope>
    <source>
        <strain evidence="2">GL11</strain>
    </source>
</reference>
<sequence>MFRRRATRRRTPRAVPAALRLRGPGLRCYRFLRGARPGRCPALCTAAGSAAPSRRPRTAGHGARAPHAAECRRPVRSGTASAAARSSRHRRCSRPAAAHPAERGQGRQSRGKYRVARQGCALHPLRSRATATATATATAEAGFLRDGGVGPVAGAAASTSM</sequence>
<comment type="caution">
    <text evidence="2">The sequence shown here is derived from an EMBL/GenBank/DDBJ whole genome shotgun (WGS) entry which is preliminary data.</text>
</comment>
<accession>A0A9P7BJJ2</accession>
<dbReference type="AlphaFoldDB" id="A0A9P7BJJ2"/>
<protein>
    <submittedName>
        <fullName evidence="2">Uncharacterized protein</fullName>
    </submittedName>
</protein>
<proteinExistence type="predicted"/>
<evidence type="ECO:0000256" key="1">
    <source>
        <dbReference type="SAM" id="MobiDB-lite"/>
    </source>
</evidence>
<dbReference type="EMBL" id="JAANQT010008572">
    <property type="protein sequence ID" value="KAG1280986.1"/>
    <property type="molecule type" value="Genomic_DNA"/>
</dbReference>
<feature type="region of interest" description="Disordered" evidence="1">
    <location>
        <begin position="46"/>
        <end position="115"/>
    </location>
</feature>
<gene>
    <name evidence="2" type="ORF">G6F64_014492</name>
</gene>
<evidence type="ECO:0000313" key="2">
    <source>
        <dbReference type="EMBL" id="KAG1280986.1"/>
    </source>
</evidence>
<evidence type="ECO:0000313" key="3">
    <source>
        <dbReference type="Proteomes" id="UP000716291"/>
    </source>
</evidence>
<dbReference type="Proteomes" id="UP000716291">
    <property type="component" value="Unassembled WGS sequence"/>
</dbReference>
<name>A0A9P7BJJ2_RHIOR</name>
<organism evidence="2 3">
    <name type="scientific">Rhizopus oryzae</name>
    <name type="common">Mucormycosis agent</name>
    <name type="synonym">Rhizopus arrhizus var. delemar</name>
    <dbReference type="NCBI Taxonomy" id="64495"/>
    <lineage>
        <taxon>Eukaryota</taxon>
        <taxon>Fungi</taxon>
        <taxon>Fungi incertae sedis</taxon>
        <taxon>Mucoromycota</taxon>
        <taxon>Mucoromycotina</taxon>
        <taxon>Mucoromycetes</taxon>
        <taxon>Mucorales</taxon>
        <taxon>Mucorineae</taxon>
        <taxon>Rhizopodaceae</taxon>
        <taxon>Rhizopus</taxon>
    </lineage>
</organism>